<dbReference type="Gene3D" id="2.10.150.10">
    <property type="entry name" value="Urease, beta subunit"/>
    <property type="match status" value="1"/>
</dbReference>
<comment type="caution">
    <text evidence="16">The sequence shown here is derived from an EMBL/GenBank/DDBJ whole genome shotgun (WGS) entry which is preliminary data.</text>
</comment>
<feature type="transmembrane region" description="Helical" evidence="14">
    <location>
        <begin position="1160"/>
        <end position="1183"/>
    </location>
</feature>
<evidence type="ECO:0000256" key="8">
    <source>
        <dbReference type="ARBA" id="ARBA00047778"/>
    </source>
</evidence>
<dbReference type="NCBIfam" id="TIGR01792">
    <property type="entry name" value="urease_alph"/>
    <property type="match status" value="1"/>
</dbReference>
<evidence type="ECO:0000256" key="5">
    <source>
        <dbReference type="ARBA" id="ARBA00022723"/>
    </source>
</evidence>
<dbReference type="Gene3D" id="2.30.40.10">
    <property type="entry name" value="Urease, subunit C, domain 1"/>
    <property type="match status" value="1"/>
</dbReference>
<feature type="binding site" evidence="10">
    <location>
        <position position="815"/>
    </location>
    <ligand>
        <name>Ni(2+)</name>
        <dbReference type="ChEBI" id="CHEBI:49786"/>
        <label>1</label>
    </ligand>
</feature>
<dbReference type="PROSITE" id="PS01120">
    <property type="entry name" value="UREASE_1"/>
    <property type="match status" value="1"/>
</dbReference>
<evidence type="ECO:0000256" key="14">
    <source>
        <dbReference type="SAM" id="Phobius"/>
    </source>
</evidence>
<feature type="binding site" evidence="10">
    <location>
        <position position="925"/>
    </location>
    <ligand>
        <name>Ni(2+)</name>
        <dbReference type="ChEBI" id="CHEBI:49786"/>
        <label>2</label>
    </ligand>
</feature>
<dbReference type="InterPro" id="IPR050112">
    <property type="entry name" value="Urease_alpha_subunit"/>
</dbReference>
<keyword evidence="14" id="KW-0812">Transmembrane</keyword>
<dbReference type="InterPro" id="IPR029754">
    <property type="entry name" value="Urease_Ni-bd"/>
</dbReference>
<dbReference type="PROSITE" id="PS00145">
    <property type="entry name" value="UREASE_2"/>
    <property type="match status" value="1"/>
</dbReference>
<dbReference type="InterPro" id="IPR036461">
    <property type="entry name" value="Urease_betasu_sf"/>
</dbReference>
<organism evidence="16 17">
    <name type="scientific">Phyllachora maydis</name>
    <dbReference type="NCBI Taxonomy" id="1825666"/>
    <lineage>
        <taxon>Eukaryota</taxon>
        <taxon>Fungi</taxon>
        <taxon>Dikarya</taxon>
        <taxon>Ascomycota</taxon>
        <taxon>Pezizomycotina</taxon>
        <taxon>Sordariomycetes</taxon>
        <taxon>Sordariomycetidae</taxon>
        <taxon>Phyllachorales</taxon>
        <taxon>Phyllachoraceae</taxon>
        <taxon>Phyllachora</taxon>
    </lineage>
</organism>
<dbReference type="Gene3D" id="3.30.280.10">
    <property type="entry name" value="Urease, gamma-like subunit"/>
    <property type="match status" value="1"/>
</dbReference>
<evidence type="ECO:0000256" key="6">
    <source>
        <dbReference type="ARBA" id="ARBA00022801"/>
    </source>
</evidence>
<dbReference type="GO" id="GO:0035550">
    <property type="term" value="C:urease complex"/>
    <property type="evidence" value="ECO:0007669"/>
    <property type="project" value="InterPro"/>
</dbReference>
<dbReference type="Pfam" id="PF00449">
    <property type="entry name" value="Urease_alpha"/>
    <property type="match status" value="1"/>
</dbReference>
<dbReference type="InterPro" id="IPR002019">
    <property type="entry name" value="Urease_beta-like"/>
</dbReference>
<dbReference type="SUPFAM" id="SSF51338">
    <property type="entry name" value="Composite domain of metallo-dependent hydrolases"/>
    <property type="match status" value="1"/>
</dbReference>
<evidence type="ECO:0000256" key="3">
    <source>
        <dbReference type="ARBA" id="ARBA00013883"/>
    </source>
</evidence>
<dbReference type="Proteomes" id="UP001217918">
    <property type="component" value="Unassembled WGS sequence"/>
</dbReference>
<dbReference type="HAMAP" id="MF_01953">
    <property type="entry name" value="Urease_alpha"/>
    <property type="match status" value="1"/>
</dbReference>
<dbReference type="EC" id="3.5.1.5" evidence="2"/>
<keyword evidence="6 12" id="KW-0378">Hydrolase</keyword>
<dbReference type="InterPro" id="IPR011612">
    <property type="entry name" value="Urease_alpha_N_dom"/>
</dbReference>
<accession>A0AAD9I9W5</accession>
<dbReference type="InterPro" id="IPR032466">
    <property type="entry name" value="Metal_Hydrolase"/>
</dbReference>
<feature type="transmembrane region" description="Helical" evidence="14">
    <location>
        <begin position="12"/>
        <end position="30"/>
    </location>
</feature>
<comment type="cofactor">
    <cofactor evidence="10">
        <name>Ni cation</name>
        <dbReference type="ChEBI" id="CHEBI:25516"/>
    </cofactor>
    <text evidence="10">Binds 2 nickel ions per subunit.</text>
</comment>
<dbReference type="InterPro" id="IPR006680">
    <property type="entry name" value="Amidohydro-rel"/>
</dbReference>
<evidence type="ECO:0000256" key="11">
    <source>
        <dbReference type="PIRSR" id="PIRSR611612-52"/>
    </source>
</evidence>
<keyword evidence="14" id="KW-1133">Transmembrane helix</keyword>
<evidence type="ECO:0000256" key="13">
    <source>
        <dbReference type="SAM" id="Coils"/>
    </source>
</evidence>
<feature type="binding site" evidence="10">
    <location>
        <position position="1039"/>
    </location>
    <ligand>
        <name>Ni(2+)</name>
        <dbReference type="ChEBI" id="CHEBI:49786"/>
        <label>1</label>
    </ligand>
</feature>
<dbReference type="NCBIfam" id="NF009686">
    <property type="entry name" value="PRK13207.1"/>
    <property type="match status" value="1"/>
</dbReference>
<dbReference type="NCBIfam" id="TIGR00193">
    <property type="entry name" value="urease_gam"/>
    <property type="match status" value="1"/>
</dbReference>
<dbReference type="AlphaFoldDB" id="A0AAD9I9W5"/>
<dbReference type="SUPFAM" id="SSF51556">
    <property type="entry name" value="Metallo-dependent hydrolases"/>
    <property type="match status" value="1"/>
</dbReference>
<keyword evidence="13" id="KW-0175">Coiled coil</keyword>
<dbReference type="CDD" id="cd00390">
    <property type="entry name" value="Urease_gamma"/>
    <property type="match status" value="1"/>
</dbReference>
<dbReference type="NCBIfam" id="TIGR00192">
    <property type="entry name" value="urease_beta"/>
    <property type="match status" value="1"/>
</dbReference>
<dbReference type="SUPFAM" id="SSF54111">
    <property type="entry name" value="Urease, gamma-subunit"/>
    <property type="match status" value="1"/>
</dbReference>
<evidence type="ECO:0000256" key="4">
    <source>
        <dbReference type="ARBA" id="ARBA00022596"/>
    </source>
</evidence>
<evidence type="ECO:0000256" key="7">
    <source>
        <dbReference type="ARBA" id="ARBA00030395"/>
    </source>
</evidence>
<dbReference type="Gene3D" id="3.20.20.140">
    <property type="entry name" value="Metal-dependent hydrolases"/>
    <property type="match status" value="1"/>
</dbReference>
<comment type="catalytic activity">
    <reaction evidence="8">
        <text>urea + 2 H2O + H(+) = hydrogencarbonate + 2 NH4(+)</text>
        <dbReference type="Rhea" id="RHEA:20557"/>
        <dbReference type="ChEBI" id="CHEBI:15377"/>
        <dbReference type="ChEBI" id="CHEBI:15378"/>
        <dbReference type="ChEBI" id="CHEBI:16199"/>
        <dbReference type="ChEBI" id="CHEBI:17544"/>
        <dbReference type="ChEBI" id="CHEBI:28938"/>
        <dbReference type="EC" id="3.5.1.5"/>
    </reaction>
</comment>
<feature type="domain" description="Urease" evidence="15">
    <location>
        <begin position="808"/>
        <end position="1245"/>
    </location>
</feature>
<gene>
    <name evidence="16" type="ORF">P8C59_008016</name>
</gene>
<dbReference type="CDD" id="cd00407">
    <property type="entry name" value="Urease_beta"/>
    <property type="match status" value="1"/>
</dbReference>
<feature type="transmembrane region" description="Helical" evidence="14">
    <location>
        <begin position="37"/>
        <end position="61"/>
    </location>
</feature>
<dbReference type="GO" id="GO:0016151">
    <property type="term" value="F:nickel cation binding"/>
    <property type="evidence" value="ECO:0007669"/>
    <property type="project" value="InterPro"/>
</dbReference>
<dbReference type="PROSITE" id="PS51368">
    <property type="entry name" value="UREASE_3"/>
    <property type="match status" value="1"/>
</dbReference>
<dbReference type="InterPro" id="IPR005848">
    <property type="entry name" value="Urease_asu"/>
</dbReference>
<protein>
    <recommendedName>
        <fullName evidence="3">Urease</fullName>
        <ecNumber evidence="2">3.5.1.5</ecNumber>
    </recommendedName>
    <alternativeName>
        <fullName evidence="7">Urea amidohydrolase</fullName>
    </alternativeName>
</protein>
<dbReference type="GO" id="GO:0009039">
    <property type="term" value="F:urease activity"/>
    <property type="evidence" value="ECO:0007669"/>
    <property type="project" value="UniProtKB-EC"/>
</dbReference>
<reference evidence="16" key="1">
    <citation type="journal article" date="2023" name="Mol. Plant Microbe Interact.">
        <title>Elucidating the Obligate Nature and Biological Capacity of an Invasive Fungal Corn Pathogen.</title>
        <authorList>
            <person name="MacCready J.S."/>
            <person name="Roggenkamp E.M."/>
            <person name="Gdanetz K."/>
            <person name="Chilvers M.I."/>
        </authorList>
    </citation>
    <scope>NUCLEOTIDE SEQUENCE</scope>
    <source>
        <strain evidence="16">PM02</strain>
    </source>
</reference>
<feature type="binding site" evidence="10">
    <location>
        <position position="951"/>
    </location>
    <ligand>
        <name>Ni(2+)</name>
        <dbReference type="ChEBI" id="CHEBI:49786"/>
        <label>2</label>
    </ligand>
</feature>
<sequence>MTPYDKFTEHLSRALFGTLSWLLDVLGLVFHYAKKPIAVAVVLYLLYFALHLARTSAYTVLSPICRVPLMDRAGLPFCSDYYYRRWAGWNTSSQPVEFDGLMGMQDQFEEVLEKSAQGVSLPLEMKRSESSVRDLRMLVQFSSLPGKEELALEFDGYMEAARVASNDLQRFNSRVGFAVDHVIAINRHTARYLDGFATKQEEEAASGWLGRLAGRLLAPFQAADVFSEQRLLDQYVEHTAAVSDKIADLIVEAQAVLWTLARAEDHLDLMTAYVVRTQRVVQSRREDVLWTLRTLVGANMAQQRALDEDLAVLRRVDRDRAGAVEQVSSLVVELQRIQAGLDDLRDRVAAPRLAAGSGAKVPLAVHIETIDRGVERLEAARNRIRAVEEQKIEAVLKRGKAEKRIDMVELDKLAISQLGSLAQRRLARGVRLNHSEATALIASNLQELIRDGNHTVADLMALGATMLGRRHVLPEVCATLREIQVEGTFPTGTYLVTVHNPISTDDGDLARALYGSFLPVPDPAQAAAAFPPAPAAAYAPEAQPGAVVVAADVGPVALTPGRRRIRLRVVSQGDRPVQVGSHFPFAEANAQLHFDRARAVGFRLDVAAGTSVRFEPGDAKTVTLVEIGGHRVVRGGNGLANGKVEPGREAAVVAEMQRRGFGHVPEPAADAALAVEAFAMERRAYAAMFGPTTGDRVRLGSTDLWVRVERDFTVYGDECKFGGGKTLREGMGQATGRSDAETLDLVVTNALVIDWTGIYKADIGVKGGMIVGIGKAGNPDVMDGVAPNMIVGSCTDVIAAEGKIITAGGLDTHVHFICPQQAYESMATGITTMLGGGTGPSAGTNATTCTPGANYLRQMLQACDQLPVNVGLTGKGNDSDPKALREQVEAGACGLKLHEDWGSTPAAIDACLTVCDEMDVQCLIHTDTLNEAGFVEATLDAVAGRTIHTYHTEGAGGGHAPDIIRVVEHAHVLPSSTNPTRPYTRNTLDEHLDMLMVCHHLSRDIAEDVAFAESRIRAETIAAEDVLHDLGAISMMSSDSQAMGRCGEVVLRTWNTAHKNKVQRGPLREDAGSGADNFRVKRYVSKYTINPALAQGMAHLVGSVEAGKLADLVVWEPAWFGTKPALVVKGGVVAWAQMGDANASIPTVQPVLGRPMFAPLVPAATAVVFVSGASVASGAAAAYGLRKRVEAVRGCRAVGKRDMKFNDATPRMRVDPESYTVEADGEVCAAAPSETLPLTQSWFVY</sequence>
<comment type="pathway">
    <text evidence="1">Nitrogen metabolism; urea degradation; CO(2) and NH(3) from urea (urease route): step 1/1.</text>
</comment>
<dbReference type="CDD" id="cd00375">
    <property type="entry name" value="Urease_alpha"/>
    <property type="match status" value="1"/>
</dbReference>
<keyword evidence="17" id="KW-1185">Reference proteome</keyword>
<dbReference type="NCBIfam" id="NF009671">
    <property type="entry name" value="PRK13192.1"/>
    <property type="match status" value="1"/>
</dbReference>
<dbReference type="PRINTS" id="PR01752">
    <property type="entry name" value="UREASE"/>
</dbReference>
<evidence type="ECO:0000256" key="12">
    <source>
        <dbReference type="PROSITE-ProRule" id="PRU00700"/>
    </source>
</evidence>
<evidence type="ECO:0000256" key="9">
    <source>
        <dbReference type="PIRSR" id="PIRSR611612-50"/>
    </source>
</evidence>
<dbReference type="InterPro" id="IPR002026">
    <property type="entry name" value="Urease_gamma/gamma-beta_su"/>
</dbReference>
<dbReference type="EMBL" id="JAQQPM010000007">
    <property type="protein sequence ID" value="KAK2073766.1"/>
    <property type="molecule type" value="Genomic_DNA"/>
</dbReference>
<dbReference type="InterPro" id="IPR011059">
    <property type="entry name" value="Metal-dep_hydrolase_composite"/>
</dbReference>
<evidence type="ECO:0000256" key="10">
    <source>
        <dbReference type="PIRSR" id="PIRSR611612-51"/>
    </source>
</evidence>
<dbReference type="Pfam" id="PF00547">
    <property type="entry name" value="Urease_gamma"/>
    <property type="match status" value="1"/>
</dbReference>
<dbReference type="Pfam" id="PF01979">
    <property type="entry name" value="Amidohydro_1"/>
    <property type="match status" value="1"/>
</dbReference>
<feature type="coiled-coil region" evidence="13">
    <location>
        <begin position="370"/>
        <end position="397"/>
    </location>
</feature>
<dbReference type="InterPro" id="IPR017950">
    <property type="entry name" value="Urease_AS"/>
</dbReference>
<dbReference type="GO" id="GO:0043419">
    <property type="term" value="P:urea catabolic process"/>
    <property type="evidence" value="ECO:0007669"/>
    <property type="project" value="InterPro"/>
</dbReference>
<feature type="binding site" description="via carbamate group" evidence="10">
    <location>
        <position position="896"/>
    </location>
    <ligand>
        <name>Ni(2+)</name>
        <dbReference type="ChEBI" id="CHEBI:49786"/>
        <label>1</label>
    </ligand>
</feature>
<proteinExistence type="inferred from homology"/>
<keyword evidence="4 10" id="KW-0533">Nickel</keyword>
<evidence type="ECO:0000256" key="2">
    <source>
        <dbReference type="ARBA" id="ARBA00012934"/>
    </source>
</evidence>
<comment type="PTM">
    <text evidence="9">Carbamylation allows a single lysine to coordinate two nickel ions.</text>
</comment>
<feature type="binding site" evidence="12">
    <location>
        <position position="898"/>
    </location>
    <ligand>
        <name>substrate</name>
    </ligand>
</feature>
<dbReference type="SUPFAM" id="SSF51278">
    <property type="entry name" value="Urease, beta-subunit"/>
    <property type="match status" value="1"/>
</dbReference>
<name>A0AAD9I9W5_9PEZI</name>
<evidence type="ECO:0000259" key="15">
    <source>
        <dbReference type="PROSITE" id="PS51368"/>
    </source>
</evidence>
<evidence type="ECO:0000256" key="1">
    <source>
        <dbReference type="ARBA" id="ARBA00004897"/>
    </source>
</evidence>
<keyword evidence="14" id="KW-0472">Membrane</keyword>
<evidence type="ECO:0000313" key="16">
    <source>
        <dbReference type="EMBL" id="KAK2073766.1"/>
    </source>
</evidence>
<dbReference type="InterPro" id="IPR017951">
    <property type="entry name" value="Urease_asu_c"/>
</dbReference>
<evidence type="ECO:0000313" key="17">
    <source>
        <dbReference type="Proteomes" id="UP001217918"/>
    </source>
</evidence>
<dbReference type="FunFam" id="3.30.280.10:FF:000001">
    <property type="entry name" value="Urease subunit alpha"/>
    <property type="match status" value="1"/>
</dbReference>
<feature type="binding site" description="via carbamate group" evidence="10">
    <location>
        <position position="896"/>
    </location>
    <ligand>
        <name>Ni(2+)</name>
        <dbReference type="ChEBI" id="CHEBI:49786"/>
        <label>2</label>
    </ligand>
</feature>
<feature type="binding site" evidence="10">
    <location>
        <position position="813"/>
    </location>
    <ligand>
        <name>Ni(2+)</name>
        <dbReference type="ChEBI" id="CHEBI:49786"/>
        <label>1</label>
    </ligand>
</feature>
<dbReference type="InterPro" id="IPR036463">
    <property type="entry name" value="Urease_gamma_sf"/>
</dbReference>
<dbReference type="PANTHER" id="PTHR43440:SF1">
    <property type="entry name" value="UREASE"/>
    <property type="match status" value="1"/>
</dbReference>
<feature type="modified residue" description="N6-carboxylysine" evidence="9">
    <location>
        <position position="896"/>
    </location>
</feature>
<keyword evidence="5 10" id="KW-0479">Metal-binding</keyword>
<dbReference type="PANTHER" id="PTHR43440">
    <property type="entry name" value="UREASE"/>
    <property type="match status" value="1"/>
</dbReference>
<feature type="active site" description="Proton donor" evidence="11 12">
    <location>
        <position position="999"/>
    </location>
</feature>
<dbReference type="Pfam" id="PF00699">
    <property type="entry name" value="Urease_beta"/>
    <property type="match status" value="1"/>
</dbReference>